<accession>A0A9P7VHJ9</accession>
<evidence type="ECO:0000256" key="4">
    <source>
        <dbReference type="ARBA" id="ARBA00022840"/>
    </source>
</evidence>
<dbReference type="InterPro" id="IPR000719">
    <property type="entry name" value="Prot_kinase_dom"/>
</dbReference>
<dbReference type="Gene3D" id="1.10.510.10">
    <property type="entry name" value="Transferase(Phosphotransferase) domain 1"/>
    <property type="match status" value="1"/>
</dbReference>
<protein>
    <submittedName>
        <fullName evidence="6">Kinase-like protein</fullName>
    </submittedName>
</protein>
<dbReference type="SUPFAM" id="SSF56112">
    <property type="entry name" value="Protein kinase-like (PK-like)"/>
    <property type="match status" value="1"/>
</dbReference>
<name>A0A9P7VHJ9_9AGAR</name>
<dbReference type="InterPro" id="IPR001245">
    <property type="entry name" value="Ser-Thr/Tyr_kinase_cat_dom"/>
</dbReference>
<comment type="caution">
    <text evidence="6">The sequence shown here is derived from an EMBL/GenBank/DDBJ whole genome shotgun (WGS) entry which is preliminary data.</text>
</comment>
<dbReference type="InterPro" id="IPR051681">
    <property type="entry name" value="Ser/Thr_Kinases-Pseudokinases"/>
</dbReference>
<keyword evidence="1" id="KW-0808">Transferase</keyword>
<dbReference type="Pfam" id="PF07714">
    <property type="entry name" value="PK_Tyr_Ser-Thr"/>
    <property type="match status" value="1"/>
</dbReference>
<keyword evidence="7" id="KW-1185">Reference proteome</keyword>
<dbReference type="GO" id="GO:0004674">
    <property type="term" value="F:protein serine/threonine kinase activity"/>
    <property type="evidence" value="ECO:0007669"/>
    <property type="project" value="TreeGrafter"/>
</dbReference>
<evidence type="ECO:0000256" key="3">
    <source>
        <dbReference type="ARBA" id="ARBA00022777"/>
    </source>
</evidence>
<reference evidence="6" key="1">
    <citation type="submission" date="2020-11" db="EMBL/GenBank/DDBJ databases">
        <title>Adaptations for nitrogen fixation in a non-lichenized fungal sporocarp promotes dispersal by wood-feeding termites.</title>
        <authorList>
            <consortium name="DOE Joint Genome Institute"/>
            <person name="Koch R.A."/>
            <person name="Yoon G."/>
            <person name="Arayal U."/>
            <person name="Lail K."/>
            <person name="Amirebrahimi M."/>
            <person name="Labutti K."/>
            <person name="Lipzen A."/>
            <person name="Riley R."/>
            <person name="Barry K."/>
            <person name="Henrissat B."/>
            <person name="Grigoriev I.V."/>
            <person name="Herr J.R."/>
            <person name="Aime M.C."/>
        </authorList>
    </citation>
    <scope>NUCLEOTIDE SEQUENCE</scope>
    <source>
        <strain evidence="6">MCA 3950</strain>
    </source>
</reference>
<sequence>LLDIPGLPLSYKCTFFKTSLKLSRMYDCVPRCLMLRGFKKTGDYPFARGHFGDLWRGEVGGTEVAVKRARVFTSDNNIQKVLRRIRREAIIWGQCDHPNVLPFYGIYRDSAPSTYCLVSPFIVNGPLRQYLRNTDNPNRHRLALDITRGMGYLHKLSIVHGDLKGDNILVTDDHIAVIADFGISFVTGVTTIGTSSSSRKGGTVKWQAPEVLNASPNSFSADVYSLACVYFEVFDGSIPWTDLNDGTVIINVSVHKKHPPRPRYLATTKFADLWWELMVQCWAYKPLDRPTLQRLAESLDATDDTLPPTTKWDKSVLTRLRDPLFQGKLIIPSGLPPFLNIEGVSSLSDPGPLGVAGSE</sequence>
<dbReference type="EMBL" id="MU250576">
    <property type="protein sequence ID" value="KAG7440171.1"/>
    <property type="molecule type" value="Genomic_DNA"/>
</dbReference>
<dbReference type="PROSITE" id="PS50011">
    <property type="entry name" value="PROTEIN_KINASE_DOM"/>
    <property type="match status" value="1"/>
</dbReference>
<dbReference type="GO" id="GO:0005524">
    <property type="term" value="F:ATP binding"/>
    <property type="evidence" value="ECO:0007669"/>
    <property type="project" value="UniProtKB-KW"/>
</dbReference>
<dbReference type="PROSITE" id="PS00108">
    <property type="entry name" value="PROTEIN_KINASE_ST"/>
    <property type="match status" value="1"/>
</dbReference>
<evidence type="ECO:0000259" key="5">
    <source>
        <dbReference type="PROSITE" id="PS50011"/>
    </source>
</evidence>
<feature type="domain" description="Protein kinase" evidence="5">
    <location>
        <begin position="40"/>
        <end position="306"/>
    </location>
</feature>
<dbReference type="InterPro" id="IPR008271">
    <property type="entry name" value="Ser/Thr_kinase_AS"/>
</dbReference>
<dbReference type="OrthoDB" id="26722at2759"/>
<dbReference type="PANTHER" id="PTHR44329:SF288">
    <property type="entry name" value="MITOGEN-ACTIVATED PROTEIN KINASE KINASE KINASE 20"/>
    <property type="match status" value="1"/>
</dbReference>
<dbReference type="PANTHER" id="PTHR44329">
    <property type="entry name" value="SERINE/THREONINE-PROTEIN KINASE TNNI3K-RELATED"/>
    <property type="match status" value="1"/>
</dbReference>
<dbReference type="InterPro" id="IPR011009">
    <property type="entry name" value="Kinase-like_dom_sf"/>
</dbReference>
<dbReference type="SMART" id="SM00220">
    <property type="entry name" value="S_TKc"/>
    <property type="match status" value="1"/>
</dbReference>
<keyword evidence="4" id="KW-0067">ATP-binding</keyword>
<dbReference type="GeneID" id="66106126"/>
<proteinExistence type="predicted"/>
<keyword evidence="3 6" id="KW-0418">Kinase</keyword>
<gene>
    <name evidence="6" type="ORF">BT62DRAFT_911300</name>
</gene>
<evidence type="ECO:0000256" key="2">
    <source>
        <dbReference type="ARBA" id="ARBA00022741"/>
    </source>
</evidence>
<keyword evidence="2" id="KW-0547">Nucleotide-binding</keyword>
<evidence type="ECO:0000313" key="6">
    <source>
        <dbReference type="EMBL" id="KAG7440171.1"/>
    </source>
</evidence>
<dbReference type="Proteomes" id="UP000812287">
    <property type="component" value="Unassembled WGS sequence"/>
</dbReference>
<dbReference type="AlphaFoldDB" id="A0A9P7VHJ9"/>
<evidence type="ECO:0000313" key="7">
    <source>
        <dbReference type="Proteomes" id="UP000812287"/>
    </source>
</evidence>
<dbReference type="RefSeq" id="XP_043033671.1">
    <property type="nucleotide sequence ID" value="XM_043183829.1"/>
</dbReference>
<dbReference type="PRINTS" id="PR00109">
    <property type="entry name" value="TYRKINASE"/>
</dbReference>
<evidence type="ECO:0000256" key="1">
    <source>
        <dbReference type="ARBA" id="ARBA00022679"/>
    </source>
</evidence>
<organism evidence="6 7">
    <name type="scientific">Guyanagaster necrorhizus</name>
    <dbReference type="NCBI Taxonomy" id="856835"/>
    <lineage>
        <taxon>Eukaryota</taxon>
        <taxon>Fungi</taxon>
        <taxon>Dikarya</taxon>
        <taxon>Basidiomycota</taxon>
        <taxon>Agaricomycotina</taxon>
        <taxon>Agaricomycetes</taxon>
        <taxon>Agaricomycetidae</taxon>
        <taxon>Agaricales</taxon>
        <taxon>Marasmiineae</taxon>
        <taxon>Physalacriaceae</taxon>
        <taxon>Guyanagaster</taxon>
    </lineage>
</organism>
<feature type="non-terminal residue" evidence="6">
    <location>
        <position position="1"/>
    </location>
</feature>